<sequence>MAGAVSPSPASAAPAHPTALTATAALASDTRELTRTKFTLDGRPLPLPDRPRARTAAKPTPPVGTVRDWLGLDDTTGKYYRKKYTLKAVGRHIEVWVAQDMAFPAGDCRKDSLEVTDKNIADLVREFDSTIYPKETAVFSTPPDRNGAAATAEGDFTGDGDKTVTLVDNIRDANFHTFPKAVTYVAGFFSQQLNELFDRNVMTIDAYDWKHRLGAQPADDPTDDLCTSRPARPRMYEATFAHEWQHLLEYYADPNETTWLNEGLADFASTLTGYVDGRAAIDQPGNDTHLMCFQGWGPVKTAYNVIPRDCGGPQNSLNLWDEGTPSEVLADYGNVYQFMLYLRDRFGVGVISMLHRDSLRQGLAAVQAALPTGEALYDVLHDYQLMTLLDSVDGPVTGIAEDRVRAASLRSAVNLSNKAAYDLPGAAPNGADYVPLPTPLRSVSFRGASTLAPLPTGWTIAAGTLFSGNTNDLDSYAVRPVTIPAGEPVLSLETSYATEERYDFAYVMISINGGKTYHAVTGDRTVPGPLGPALTGASGGVVTARYPLKPYAGKKVLLGLRYVTDAAVAKGGWRIGTLSLAGRTLSDGSSLAGWTSPTAIEPTPVHGWHVRLVGLDAHRAAVVPVSQFRRLAGYAKVVAVVAHDEPDEKETRFAPYRLVANGTLQPGGAGPATVTPHATSTPAPPPAT</sequence>
<protein>
    <submittedName>
        <fullName evidence="2">Immune inhibitor A</fullName>
    </submittedName>
</protein>
<reference evidence="2 3" key="1">
    <citation type="submission" date="2021-01" db="EMBL/GenBank/DDBJ databases">
        <title>Actinoplanes sp. nov. LDG1-06 isolated from lichen.</title>
        <authorList>
            <person name="Saeng-In P."/>
            <person name="Phongsopitanun W."/>
            <person name="Kanchanasin P."/>
            <person name="Yuki M."/>
            <person name="Kudo T."/>
            <person name="Ohkuma M."/>
            <person name="Tanasupawat S."/>
        </authorList>
    </citation>
    <scope>NUCLEOTIDE SEQUENCE [LARGE SCALE GENOMIC DNA]</scope>
    <source>
        <strain evidence="2 3">LDG1-06</strain>
    </source>
</reference>
<dbReference type="Pfam" id="PF20773">
    <property type="entry name" value="InhA-like_MAM"/>
    <property type="match status" value="1"/>
</dbReference>
<organism evidence="2 3">
    <name type="scientific">Paractinoplanes ovalisporus</name>
    <dbReference type="NCBI Taxonomy" id="2810368"/>
    <lineage>
        <taxon>Bacteria</taxon>
        <taxon>Bacillati</taxon>
        <taxon>Actinomycetota</taxon>
        <taxon>Actinomycetes</taxon>
        <taxon>Micromonosporales</taxon>
        <taxon>Micromonosporaceae</taxon>
        <taxon>Paractinoplanes</taxon>
    </lineage>
</organism>
<gene>
    <name evidence="2" type="ORF">JIG36_46910</name>
</gene>
<dbReference type="EMBL" id="JAENHP010000031">
    <property type="protein sequence ID" value="MBM2623056.1"/>
    <property type="molecule type" value="Genomic_DNA"/>
</dbReference>
<feature type="region of interest" description="Disordered" evidence="1">
    <location>
        <begin position="664"/>
        <end position="688"/>
    </location>
</feature>
<dbReference type="Proteomes" id="UP000632138">
    <property type="component" value="Unassembled WGS sequence"/>
</dbReference>
<name>A0ABS2ATC8_9ACTN</name>
<accession>A0ABS2ATC8</accession>
<evidence type="ECO:0000256" key="1">
    <source>
        <dbReference type="SAM" id="MobiDB-lite"/>
    </source>
</evidence>
<evidence type="ECO:0000313" key="3">
    <source>
        <dbReference type="Proteomes" id="UP000632138"/>
    </source>
</evidence>
<comment type="caution">
    <text evidence="2">The sequence shown here is derived from an EMBL/GenBank/DDBJ whole genome shotgun (WGS) entry which is preliminary data.</text>
</comment>
<evidence type="ECO:0000313" key="2">
    <source>
        <dbReference type="EMBL" id="MBM2623056.1"/>
    </source>
</evidence>
<feature type="compositionally biased region" description="Low complexity" evidence="1">
    <location>
        <begin position="671"/>
        <end position="681"/>
    </location>
</feature>
<feature type="region of interest" description="Disordered" evidence="1">
    <location>
        <begin position="40"/>
        <end position="62"/>
    </location>
</feature>
<keyword evidence="3" id="KW-1185">Reference proteome</keyword>
<dbReference type="RefSeq" id="WP_203383410.1">
    <property type="nucleotide sequence ID" value="NZ_JAENHP010000031.1"/>
</dbReference>
<proteinExistence type="predicted"/>